<evidence type="ECO:0000313" key="3">
    <source>
        <dbReference type="WBParaSite" id="SCUD_0000521301-mRNA-1"/>
    </source>
</evidence>
<dbReference type="EMBL" id="UZAK01008074">
    <property type="protein sequence ID" value="VDO93986.1"/>
    <property type="molecule type" value="Genomic_DNA"/>
</dbReference>
<gene>
    <name evidence="1" type="ORF">SCUD_LOCUS5212</name>
</gene>
<evidence type="ECO:0000313" key="1">
    <source>
        <dbReference type="EMBL" id="VDO93986.1"/>
    </source>
</evidence>
<proteinExistence type="predicted"/>
<sequence length="50" mass="6013">MIIILRRNTYYNIYLSFTNRKIMTIVNTCSFQSVSMSMLRDYTKYNTESS</sequence>
<dbReference type="Proteomes" id="UP000279833">
    <property type="component" value="Unassembled WGS sequence"/>
</dbReference>
<reference evidence="3" key="1">
    <citation type="submission" date="2016-06" db="UniProtKB">
        <authorList>
            <consortium name="WormBaseParasite"/>
        </authorList>
    </citation>
    <scope>IDENTIFICATION</scope>
</reference>
<dbReference type="WBParaSite" id="SCUD_0000521301-mRNA-1">
    <property type="protein sequence ID" value="SCUD_0000521301-mRNA-1"/>
    <property type="gene ID" value="SCUD_0000521301"/>
</dbReference>
<dbReference type="AlphaFoldDB" id="A0A183JR74"/>
<accession>A0A183JR74</accession>
<name>A0A183JR74_9TREM</name>
<protein>
    <submittedName>
        <fullName evidence="1 3">Uncharacterized protein</fullName>
    </submittedName>
</protein>
<evidence type="ECO:0000313" key="2">
    <source>
        <dbReference type="Proteomes" id="UP000279833"/>
    </source>
</evidence>
<keyword evidence="2" id="KW-1185">Reference proteome</keyword>
<organism evidence="3">
    <name type="scientific">Schistosoma curassoni</name>
    <dbReference type="NCBI Taxonomy" id="6186"/>
    <lineage>
        <taxon>Eukaryota</taxon>
        <taxon>Metazoa</taxon>
        <taxon>Spiralia</taxon>
        <taxon>Lophotrochozoa</taxon>
        <taxon>Platyhelminthes</taxon>
        <taxon>Trematoda</taxon>
        <taxon>Digenea</taxon>
        <taxon>Strigeidida</taxon>
        <taxon>Schistosomatoidea</taxon>
        <taxon>Schistosomatidae</taxon>
        <taxon>Schistosoma</taxon>
    </lineage>
</organism>
<reference evidence="1 2" key="2">
    <citation type="submission" date="2018-11" db="EMBL/GenBank/DDBJ databases">
        <authorList>
            <consortium name="Pathogen Informatics"/>
        </authorList>
    </citation>
    <scope>NUCLEOTIDE SEQUENCE [LARGE SCALE GENOMIC DNA]</scope>
    <source>
        <strain evidence="1">Dakar</strain>
        <strain evidence="2">Dakar, Senegal</strain>
    </source>
</reference>